<reference evidence="3" key="1">
    <citation type="submission" date="2025-08" db="UniProtKB">
        <authorList>
            <consortium name="RefSeq"/>
        </authorList>
    </citation>
    <scope>IDENTIFICATION</scope>
</reference>
<evidence type="ECO:0000256" key="1">
    <source>
        <dbReference type="SAM" id="MobiDB-lite"/>
    </source>
</evidence>
<proteinExistence type="predicted"/>
<accession>A0A6P6RZ50</accession>
<dbReference type="RefSeq" id="XP_026192395.1">
    <property type="nucleotide sequence ID" value="XM_026336610.1"/>
</dbReference>
<name>A0A6P6RZ50_9EIME</name>
<protein>
    <submittedName>
        <fullName evidence="3">Uncharacterized protein LOC113147139</fullName>
    </submittedName>
</protein>
<evidence type="ECO:0000313" key="3">
    <source>
        <dbReference type="RefSeq" id="XP_026192395.1"/>
    </source>
</evidence>
<gene>
    <name evidence="3" type="primary">LOC113147139</name>
</gene>
<evidence type="ECO:0000313" key="2">
    <source>
        <dbReference type="Proteomes" id="UP000515125"/>
    </source>
</evidence>
<dbReference type="OrthoDB" id="10258955at2759"/>
<dbReference type="GeneID" id="113147139"/>
<dbReference type="Proteomes" id="UP000515125">
    <property type="component" value="Unplaced"/>
</dbReference>
<dbReference type="AlphaFoldDB" id="A0A6P6RZ50"/>
<keyword evidence="2" id="KW-1185">Reference proteome</keyword>
<sequence length="125" mass="13247">MAHVQPSAQQLLGLTEAHSVVGFSGRFHVESQHWIQRPIPALLFCPSADSGDNPFYKNRPSTRVHAAPGGNSTIRFGDDIGDRTAVPNSRGTILLPKPTGNAPASDSGRTSVKVHQPPGGRSSSK</sequence>
<organism evidence="2 3">
    <name type="scientific">Cyclospora cayetanensis</name>
    <dbReference type="NCBI Taxonomy" id="88456"/>
    <lineage>
        <taxon>Eukaryota</taxon>
        <taxon>Sar</taxon>
        <taxon>Alveolata</taxon>
        <taxon>Apicomplexa</taxon>
        <taxon>Conoidasida</taxon>
        <taxon>Coccidia</taxon>
        <taxon>Eucoccidiorida</taxon>
        <taxon>Eimeriorina</taxon>
        <taxon>Eimeriidae</taxon>
        <taxon>Cyclospora</taxon>
    </lineage>
</organism>
<feature type="region of interest" description="Disordered" evidence="1">
    <location>
        <begin position="55"/>
        <end position="125"/>
    </location>
</feature>